<dbReference type="InterPro" id="IPR024529">
    <property type="entry name" value="ECF_trnsprt_substrate-spec"/>
</dbReference>
<feature type="transmembrane region" description="Helical" evidence="1">
    <location>
        <begin position="77"/>
        <end position="97"/>
    </location>
</feature>
<keyword evidence="1" id="KW-0472">Membrane</keyword>
<keyword evidence="3" id="KW-1185">Reference proteome</keyword>
<protein>
    <recommendedName>
        <fullName evidence="4">Folate family ECF transporter S component</fullName>
    </recommendedName>
</protein>
<dbReference type="InterPro" id="IPR030949">
    <property type="entry name" value="ECF_S_folate_fam"/>
</dbReference>
<reference evidence="2 3" key="1">
    <citation type="journal article" date="2014" name="Int. J. Syst. Evol. Microbiol.">
        <title>Phylogenomics and the dynamic genome evolution of the genus Streptococcus.</title>
        <authorList>
            <consortium name="The Broad Institute Genome Sequencing Platform"/>
            <person name="Richards V.P."/>
            <person name="Palmer S.R."/>
            <person name="Pavinski Bitar P.D."/>
            <person name="Qin X."/>
            <person name="Weinstock G.M."/>
            <person name="Highlander S.K."/>
            <person name="Town C.D."/>
            <person name="Burne R.A."/>
            <person name="Stanhope M.J."/>
        </authorList>
    </citation>
    <scope>NUCLEOTIDE SEQUENCE [LARGE SCALE GENOMIC DNA]</scope>
    <source>
        <strain evidence="2 3">NCTC 11558</strain>
    </source>
</reference>
<dbReference type="Pfam" id="PF12822">
    <property type="entry name" value="ECF_trnsprt"/>
    <property type="match status" value="1"/>
</dbReference>
<feature type="transmembrane region" description="Helical" evidence="1">
    <location>
        <begin position="12"/>
        <end position="31"/>
    </location>
</feature>
<evidence type="ECO:0008006" key="4">
    <source>
        <dbReference type="Google" id="ProtNLM"/>
    </source>
</evidence>
<dbReference type="GO" id="GO:0022857">
    <property type="term" value="F:transmembrane transporter activity"/>
    <property type="evidence" value="ECO:0007669"/>
    <property type="project" value="InterPro"/>
</dbReference>
<dbReference type="Gene3D" id="1.10.1760.20">
    <property type="match status" value="1"/>
</dbReference>
<organism evidence="2 3">
    <name type="scientific">Streptococcus macacae NCTC 11558</name>
    <dbReference type="NCBI Taxonomy" id="764298"/>
    <lineage>
        <taxon>Bacteria</taxon>
        <taxon>Bacillati</taxon>
        <taxon>Bacillota</taxon>
        <taxon>Bacilli</taxon>
        <taxon>Lactobacillales</taxon>
        <taxon>Streptococcaceae</taxon>
        <taxon>Streptococcus</taxon>
    </lineage>
</organism>
<feature type="transmembrane region" description="Helical" evidence="1">
    <location>
        <begin position="141"/>
        <end position="165"/>
    </location>
</feature>
<evidence type="ECO:0000313" key="3">
    <source>
        <dbReference type="Proteomes" id="UP000003573"/>
    </source>
</evidence>
<gene>
    <name evidence="2" type="ORF">STRMA_1091</name>
</gene>
<name>G5JUV1_9STRE</name>
<dbReference type="EMBL" id="AEUW02000001">
    <property type="protein sequence ID" value="EHJ53334.1"/>
    <property type="molecule type" value="Genomic_DNA"/>
</dbReference>
<comment type="caution">
    <text evidence="2">The sequence shown here is derived from an EMBL/GenBank/DDBJ whole genome shotgun (WGS) entry which is preliminary data.</text>
</comment>
<dbReference type="Proteomes" id="UP000003573">
    <property type="component" value="Unassembled WGS sequence"/>
</dbReference>
<feature type="transmembrane region" description="Helical" evidence="1">
    <location>
        <begin position="51"/>
        <end position="71"/>
    </location>
</feature>
<sequence>MKIKTPKLTVHLMTAIAVLLALNFILGKFSFGNKLLQISPNFIDNTIIGSIAGPVISFFTLGLWDIISFLLSGKGDFIIWFTLIEALQGFMYGYFFYGKEIKVNQWRDWVYVSLASLINLAVSTFFLTPLALHWYYKIPFIALYAARAVKILELPIRIIVTMLIMPQLQRIPELRKLMGIK</sequence>
<dbReference type="RefSeq" id="WP_003082379.1">
    <property type="nucleotide sequence ID" value="NZ_AEUW02000001.1"/>
</dbReference>
<dbReference type="OrthoDB" id="2243574at2"/>
<evidence type="ECO:0000313" key="2">
    <source>
        <dbReference type="EMBL" id="EHJ53334.1"/>
    </source>
</evidence>
<proteinExistence type="predicted"/>
<keyword evidence="1" id="KW-0812">Transmembrane</keyword>
<keyword evidence="1" id="KW-1133">Transmembrane helix</keyword>
<dbReference type="NCBIfam" id="TIGR04518">
    <property type="entry name" value="ECF_S_folT_fam"/>
    <property type="match status" value="1"/>
</dbReference>
<dbReference type="AlphaFoldDB" id="G5JUV1"/>
<accession>G5JUV1</accession>
<dbReference type="STRING" id="764298.STRMA_1091"/>
<evidence type="ECO:0000256" key="1">
    <source>
        <dbReference type="SAM" id="Phobius"/>
    </source>
</evidence>
<dbReference type="eggNOG" id="ENOG5033E5K">
    <property type="taxonomic scope" value="Bacteria"/>
</dbReference>
<feature type="transmembrane region" description="Helical" evidence="1">
    <location>
        <begin position="109"/>
        <end position="135"/>
    </location>
</feature>